<dbReference type="PATRIC" id="fig|1244869.3.peg.804"/>
<dbReference type="Pfam" id="PF00126">
    <property type="entry name" value="HTH_1"/>
    <property type="match status" value="1"/>
</dbReference>
<evidence type="ECO:0000313" key="7">
    <source>
        <dbReference type="Proteomes" id="UP000011744"/>
    </source>
</evidence>
<dbReference type="PRINTS" id="PR00039">
    <property type="entry name" value="HTHLYSR"/>
</dbReference>
<dbReference type="InterPro" id="IPR036390">
    <property type="entry name" value="WH_DNA-bd_sf"/>
</dbReference>
<name>M2ZAA3_9PROT</name>
<dbReference type="eggNOG" id="COG0583">
    <property type="taxonomic scope" value="Bacteria"/>
</dbReference>
<dbReference type="Proteomes" id="UP000011744">
    <property type="component" value="Unassembled WGS sequence"/>
</dbReference>
<dbReference type="PANTHER" id="PTHR30537:SF74">
    <property type="entry name" value="HTH-TYPE TRANSCRIPTIONAL REGULATOR TRPI"/>
    <property type="match status" value="1"/>
</dbReference>
<dbReference type="Gene3D" id="1.10.10.10">
    <property type="entry name" value="Winged helix-like DNA-binding domain superfamily/Winged helix DNA-binding domain"/>
    <property type="match status" value="1"/>
</dbReference>
<keyword evidence="2" id="KW-0805">Transcription regulation</keyword>
<dbReference type="InterPro" id="IPR036388">
    <property type="entry name" value="WH-like_DNA-bd_sf"/>
</dbReference>
<evidence type="ECO:0000256" key="4">
    <source>
        <dbReference type="ARBA" id="ARBA00023163"/>
    </source>
</evidence>
<comment type="caution">
    <text evidence="6">The sequence shown here is derived from an EMBL/GenBank/DDBJ whole genome shotgun (WGS) entry which is preliminary data.</text>
</comment>
<feature type="domain" description="HTH lysR-type" evidence="5">
    <location>
        <begin position="9"/>
        <end position="66"/>
    </location>
</feature>
<dbReference type="Gene3D" id="3.40.190.10">
    <property type="entry name" value="Periplasmic binding protein-like II"/>
    <property type="match status" value="2"/>
</dbReference>
<dbReference type="PROSITE" id="PS50931">
    <property type="entry name" value="HTH_LYSR"/>
    <property type="match status" value="1"/>
</dbReference>
<dbReference type="NCBIfam" id="NF008352">
    <property type="entry name" value="PRK11139.1"/>
    <property type="match status" value="1"/>
</dbReference>
<dbReference type="PANTHER" id="PTHR30537">
    <property type="entry name" value="HTH-TYPE TRANSCRIPTIONAL REGULATOR"/>
    <property type="match status" value="1"/>
</dbReference>
<dbReference type="SUPFAM" id="SSF46785">
    <property type="entry name" value="Winged helix' DNA-binding domain"/>
    <property type="match status" value="1"/>
</dbReference>
<dbReference type="CDD" id="cd08432">
    <property type="entry name" value="PBP2_GcdR_TrpI_HvrB_AmpR_like"/>
    <property type="match status" value="1"/>
</dbReference>
<gene>
    <name evidence="6" type="ORF">H261_04033</name>
</gene>
<dbReference type="STRING" id="1244869.H261_04033"/>
<comment type="similarity">
    <text evidence="1">Belongs to the LysR transcriptional regulatory family.</text>
</comment>
<protein>
    <submittedName>
        <fullName evidence="6">Transcriptional Regulator</fullName>
    </submittedName>
</protein>
<evidence type="ECO:0000259" key="5">
    <source>
        <dbReference type="PROSITE" id="PS50931"/>
    </source>
</evidence>
<dbReference type="GO" id="GO:0006351">
    <property type="term" value="P:DNA-templated transcription"/>
    <property type="evidence" value="ECO:0007669"/>
    <property type="project" value="TreeGrafter"/>
</dbReference>
<keyword evidence="7" id="KW-1185">Reference proteome</keyword>
<dbReference type="FunFam" id="1.10.10.10:FF:000038">
    <property type="entry name" value="Glycine cleavage system transcriptional activator"/>
    <property type="match status" value="1"/>
</dbReference>
<organism evidence="6 7">
    <name type="scientific">Paramagnetospirillum caucaseum</name>
    <dbReference type="NCBI Taxonomy" id="1244869"/>
    <lineage>
        <taxon>Bacteria</taxon>
        <taxon>Pseudomonadati</taxon>
        <taxon>Pseudomonadota</taxon>
        <taxon>Alphaproteobacteria</taxon>
        <taxon>Rhodospirillales</taxon>
        <taxon>Magnetospirillaceae</taxon>
        <taxon>Paramagnetospirillum</taxon>
    </lineage>
</organism>
<dbReference type="AlphaFoldDB" id="M2ZAA3"/>
<dbReference type="InterPro" id="IPR005119">
    <property type="entry name" value="LysR_subst-bd"/>
</dbReference>
<dbReference type="EMBL" id="AONQ01000006">
    <property type="protein sequence ID" value="EME71335.1"/>
    <property type="molecule type" value="Genomic_DNA"/>
</dbReference>
<evidence type="ECO:0000256" key="3">
    <source>
        <dbReference type="ARBA" id="ARBA00023125"/>
    </source>
</evidence>
<accession>M2ZAA3</accession>
<dbReference type="GO" id="GO:0003700">
    <property type="term" value="F:DNA-binding transcription factor activity"/>
    <property type="evidence" value="ECO:0007669"/>
    <property type="project" value="InterPro"/>
</dbReference>
<evidence type="ECO:0000313" key="6">
    <source>
        <dbReference type="EMBL" id="EME71335.1"/>
    </source>
</evidence>
<dbReference type="GO" id="GO:0043565">
    <property type="term" value="F:sequence-specific DNA binding"/>
    <property type="evidence" value="ECO:0007669"/>
    <property type="project" value="TreeGrafter"/>
</dbReference>
<dbReference type="SUPFAM" id="SSF53850">
    <property type="entry name" value="Periplasmic binding protein-like II"/>
    <property type="match status" value="1"/>
</dbReference>
<evidence type="ECO:0000256" key="1">
    <source>
        <dbReference type="ARBA" id="ARBA00009437"/>
    </source>
</evidence>
<dbReference type="InterPro" id="IPR058163">
    <property type="entry name" value="LysR-type_TF_proteobact-type"/>
</dbReference>
<keyword evidence="3" id="KW-0238">DNA-binding</keyword>
<evidence type="ECO:0000256" key="2">
    <source>
        <dbReference type="ARBA" id="ARBA00023015"/>
    </source>
</evidence>
<sequence length="299" mass="32600">MNAMAYRLPPLNALRLFEAAGRHLSFKLAAEELNLTPSAVSHGIASLEDWLGVSLFARGHRSLSLTAAGRAYLPRIRDVLQQLAGATEAVPGRRPSGRLSVSVAPSFGLRWLIPGLPRFNQRHPDIEVTLDTARRQVEFPRDGIDVAIRMGQGGWQDLYSLCLTMEDLVPVCAPALAAEIRTPADLKGRTLLQVTNISEDWAAWADLAGVEGLDLERGLKLDTLHMAWEAAAQGVGIALGRLPLAAPDLDSGRLVPVLGPPRRCRTGYWLVAGRDSLARPEVVAFRNWLREELAVHAPL</sequence>
<proteinExistence type="inferred from homology"/>
<reference evidence="6 7" key="1">
    <citation type="journal article" date="2014" name="Genome Announc.">
        <title>Draft Genome Sequence of Magnetospirillum sp. Strain SO-1, a Freshwater Magnetotactic Bacterium Isolated from the Ol'khovka River, Russia.</title>
        <authorList>
            <person name="Grouzdev D.S."/>
            <person name="Dziuba M.V."/>
            <person name="Sukhacheva M.S."/>
            <person name="Mardanov A.V."/>
            <person name="Beletskiy A.V."/>
            <person name="Kuznetsov B.B."/>
            <person name="Skryabin K.G."/>
        </authorList>
    </citation>
    <scope>NUCLEOTIDE SEQUENCE [LARGE SCALE GENOMIC DNA]</scope>
    <source>
        <strain evidence="6 7">SO-1</strain>
    </source>
</reference>
<dbReference type="Pfam" id="PF03466">
    <property type="entry name" value="LysR_substrate"/>
    <property type="match status" value="1"/>
</dbReference>
<dbReference type="InterPro" id="IPR000847">
    <property type="entry name" value="LysR_HTH_N"/>
</dbReference>
<keyword evidence="4" id="KW-0804">Transcription</keyword>